<keyword evidence="2" id="KW-0227">DNA damage</keyword>
<comment type="caution">
    <text evidence="5">The sequence shown here is derived from an EMBL/GenBank/DDBJ whole genome shotgun (WGS) entry which is preliminary data.</text>
</comment>
<dbReference type="CDD" id="cd04496">
    <property type="entry name" value="SSB_OBF"/>
    <property type="match status" value="1"/>
</dbReference>
<dbReference type="Pfam" id="PF00436">
    <property type="entry name" value="SSB"/>
    <property type="match status" value="1"/>
</dbReference>
<feature type="region of interest" description="Disordered" evidence="4">
    <location>
        <begin position="108"/>
        <end position="166"/>
    </location>
</feature>
<dbReference type="PANTHER" id="PTHR10302">
    <property type="entry name" value="SINGLE-STRANDED DNA-BINDING PROTEIN"/>
    <property type="match status" value="1"/>
</dbReference>
<dbReference type="InterPro" id="IPR011344">
    <property type="entry name" value="ssDNA-bd"/>
</dbReference>
<dbReference type="GO" id="GO:0006310">
    <property type="term" value="P:DNA recombination"/>
    <property type="evidence" value="ECO:0007669"/>
    <property type="project" value="UniProtKB-UniRule"/>
</dbReference>
<organism evidence="5 7">
    <name type="scientific">Akkermansia muciniphila</name>
    <dbReference type="NCBI Taxonomy" id="239935"/>
    <lineage>
        <taxon>Bacteria</taxon>
        <taxon>Pseudomonadati</taxon>
        <taxon>Verrucomicrobiota</taxon>
        <taxon>Verrucomicrobiia</taxon>
        <taxon>Verrucomicrobiales</taxon>
        <taxon>Akkermansiaceae</taxon>
        <taxon>Akkermansia</taxon>
    </lineage>
</organism>
<proteinExistence type="inferred from homology"/>
<dbReference type="EMBL" id="PJKN01000005">
    <property type="protein sequence ID" value="PNC54639.1"/>
    <property type="molecule type" value="Genomic_DNA"/>
</dbReference>
<evidence type="ECO:0000256" key="1">
    <source>
        <dbReference type="ARBA" id="ARBA00023125"/>
    </source>
</evidence>
<gene>
    <name evidence="6" type="ORF">CXT95_10285</name>
    <name evidence="5" type="ORF">CXU09_08825</name>
</gene>
<dbReference type="InterPro" id="IPR012340">
    <property type="entry name" value="NA-bd_OB-fold"/>
</dbReference>
<dbReference type="GO" id="GO:0009295">
    <property type="term" value="C:nucleoid"/>
    <property type="evidence" value="ECO:0007669"/>
    <property type="project" value="TreeGrafter"/>
</dbReference>
<dbReference type="OMA" id="CFIDARL"/>
<dbReference type="Proteomes" id="UP000236075">
    <property type="component" value="Unassembled WGS sequence"/>
</dbReference>
<evidence type="ECO:0000256" key="2">
    <source>
        <dbReference type="HAMAP-Rule" id="MF_00984"/>
    </source>
</evidence>
<comment type="caution">
    <text evidence="2">Lacks conserved residue(s) required for the propagation of feature annotation.</text>
</comment>
<evidence type="ECO:0000256" key="3">
    <source>
        <dbReference type="PIRNR" id="PIRNR002070"/>
    </source>
</evidence>
<keyword evidence="2" id="KW-0234">DNA repair</keyword>
<reference evidence="7 8" key="1">
    <citation type="journal article" date="2017" name="BMC Genomics">
        <title>Genome sequencing of 39 Akkermansia muciniphila isolates reveals its population structure, genomic and functional diverisity, and global distribution in mammalian gut microbiotas.</title>
        <authorList>
            <person name="Guo X."/>
            <person name="Li S."/>
            <person name="Zhang J."/>
            <person name="Wu F."/>
            <person name="Li X."/>
            <person name="Wu D."/>
            <person name="Zhang M."/>
            <person name="Ou Z."/>
            <person name="Jie Z."/>
            <person name="Yan Q."/>
            <person name="Li P."/>
            <person name="Yi J."/>
            <person name="Peng Y."/>
        </authorList>
    </citation>
    <scope>NUCLEOTIDE SEQUENCE [LARGE SCALE GENOMIC DNA]</scope>
    <source>
        <strain evidence="6 8">GP28</strain>
        <strain evidence="5 7">GP43</strain>
    </source>
</reference>
<comment type="function">
    <text evidence="2">Plays an important role in DNA replication, recombination and repair. Binds to ssDNA and to an array of partner proteins to recruit them to their sites of action during DNA metabolism.</text>
</comment>
<evidence type="ECO:0000313" key="6">
    <source>
        <dbReference type="EMBL" id="PND00583.1"/>
    </source>
</evidence>
<accession>A0A2N8ISH6</accession>
<evidence type="ECO:0000313" key="8">
    <source>
        <dbReference type="Proteomes" id="UP000236075"/>
    </source>
</evidence>
<dbReference type="RefSeq" id="WP_012420891.1">
    <property type="nucleotide sequence ID" value="NZ_BAABSF010000001.1"/>
</dbReference>
<dbReference type="PANTHER" id="PTHR10302:SF27">
    <property type="entry name" value="SINGLE-STRANDED DNA-BINDING PROTEIN"/>
    <property type="match status" value="1"/>
</dbReference>
<keyword evidence="1 2" id="KW-0238">DNA-binding</keyword>
<feature type="compositionally biased region" description="Polar residues" evidence="4">
    <location>
        <begin position="122"/>
        <end position="137"/>
    </location>
</feature>
<keyword evidence="2" id="KW-0233">DNA recombination</keyword>
<dbReference type="Gene3D" id="2.40.50.140">
    <property type="entry name" value="Nucleic acid-binding proteins"/>
    <property type="match status" value="1"/>
</dbReference>
<keyword evidence="2" id="KW-0235">DNA replication</keyword>
<dbReference type="SUPFAM" id="SSF50249">
    <property type="entry name" value="Nucleic acid-binding proteins"/>
    <property type="match status" value="1"/>
</dbReference>
<dbReference type="HAMAP" id="MF_00984">
    <property type="entry name" value="SSB"/>
    <property type="match status" value="1"/>
</dbReference>
<dbReference type="GO" id="GO:0006281">
    <property type="term" value="P:DNA repair"/>
    <property type="evidence" value="ECO:0007669"/>
    <property type="project" value="UniProtKB-UniRule"/>
</dbReference>
<dbReference type="Proteomes" id="UP000235914">
    <property type="component" value="Unassembled WGS sequence"/>
</dbReference>
<protein>
    <recommendedName>
        <fullName evidence="2 3">Single-stranded DNA-binding protein</fullName>
        <shortName evidence="2">SSB</shortName>
    </recommendedName>
</protein>
<dbReference type="InterPro" id="IPR000424">
    <property type="entry name" value="Primosome_PriB/ssb"/>
</dbReference>
<feature type="short sequence motif" description="Important for interaction with partner proteins" evidence="2">
    <location>
        <begin position="161"/>
        <end position="166"/>
    </location>
</feature>
<dbReference type="NCBIfam" id="TIGR00621">
    <property type="entry name" value="ssb"/>
    <property type="match status" value="1"/>
</dbReference>
<dbReference type="PIRSF" id="PIRSF002070">
    <property type="entry name" value="SSB"/>
    <property type="match status" value="1"/>
</dbReference>
<dbReference type="GO" id="GO:0006260">
    <property type="term" value="P:DNA replication"/>
    <property type="evidence" value="ECO:0007669"/>
    <property type="project" value="UniProtKB-UniRule"/>
</dbReference>
<evidence type="ECO:0000313" key="5">
    <source>
        <dbReference type="EMBL" id="PNC54639.1"/>
    </source>
</evidence>
<dbReference type="AlphaFoldDB" id="A0A2N8ISH6"/>
<comment type="subunit">
    <text evidence="2">Homotetramer.</text>
</comment>
<sequence>MANLNKVFLMGNLTADPELRYTPKGTAVTDIRLAINRYYAGDNSERQEETTFVDVTLWNRQAEVAGNYLSKGRGVFVEGRLQLDSWEDKASGQKRTKLRVIGENIQLFPRGGEGDMGGAPRQQYQNAPRSNNYGQSRPAQNYNPPPMPPTNQPSNDFGDMDDEIPF</sequence>
<dbReference type="PROSITE" id="PS50935">
    <property type="entry name" value="SSB"/>
    <property type="match status" value="1"/>
</dbReference>
<evidence type="ECO:0000313" key="7">
    <source>
        <dbReference type="Proteomes" id="UP000235914"/>
    </source>
</evidence>
<evidence type="ECO:0000256" key="4">
    <source>
        <dbReference type="SAM" id="MobiDB-lite"/>
    </source>
</evidence>
<dbReference type="EMBL" id="PJLB01000011">
    <property type="protein sequence ID" value="PND00583.1"/>
    <property type="molecule type" value="Genomic_DNA"/>
</dbReference>
<name>A0A2N8ISH6_9BACT</name>
<dbReference type="GO" id="GO:0003697">
    <property type="term" value="F:single-stranded DNA binding"/>
    <property type="evidence" value="ECO:0007669"/>
    <property type="project" value="UniProtKB-UniRule"/>
</dbReference>